<name>A0A5B6W9G5_9ROSI</name>
<dbReference type="OrthoDB" id="1739170at2759"/>
<dbReference type="InterPro" id="IPR036397">
    <property type="entry name" value="RNaseH_sf"/>
</dbReference>
<dbReference type="Pfam" id="PF00665">
    <property type="entry name" value="rve"/>
    <property type="match status" value="1"/>
</dbReference>
<evidence type="ECO:0000259" key="1">
    <source>
        <dbReference type="PROSITE" id="PS50994"/>
    </source>
</evidence>
<evidence type="ECO:0000313" key="2">
    <source>
        <dbReference type="EMBL" id="KAA3477787.1"/>
    </source>
</evidence>
<dbReference type="PANTHER" id="PTHR47266">
    <property type="entry name" value="ENDONUCLEASE-RELATED"/>
    <property type="match status" value="1"/>
</dbReference>
<evidence type="ECO:0000313" key="3">
    <source>
        <dbReference type="Proteomes" id="UP000325315"/>
    </source>
</evidence>
<dbReference type="Pfam" id="PF17921">
    <property type="entry name" value="Integrase_H2C2"/>
    <property type="match status" value="1"/>
</dbReference>
<dbReference type="Gene3D" id="3.30.420.10">
    <property type="entry name" value="Ribonuclease H-like superfamily/Ribonuclease H"/>
    <property type="match status" value="1"/>
</dbReference>
<dbReference type="InterPro" id="IPR041588">
    <property type="entry name" value="Integrase_H2C2"/>
</dbReference>
<dbReference type="AlphaFoldDB" id="A0A5B6W9G5"/>
<reference evidence="3" key="1">
    <citation type="journal article" date="2019" name="Plant Biotechnol. J.">
        <title>Genome sequencing of the Australian wild diploid species Gossypium australe highlights disease resistance and delayed gland morphogenesis.</title>
        <authorList>
            <person name="Cai Y."/>
            <person name="Cai X."/>
            <person name="Wang Q."/>
            <person name="Wang P."/>
            <person name="Zhang Y."/>
            <person name="Cai C."/>
            <person name="Xu Y."/>
            <person name="Wang K."/>
            <person name="Zhou Z."/>
            <person name="Wang C."/>
            <person name="Geng S."/>
            <person name="Li B."/>
            <person name="Dong Q."/>
            <person name="Hou Y."/>
            <person name="Wang H."/>
            <person name="Ai P."/>
            <person name="Liu Z."/>
            <person name="Yi F."/>
            <person name="Sun M."/>
            <person name="An G."/>
            <person name="Cheng J."/>
            <person name="Zhang Y."/>
            <person name="Shi Q."/>
            <person name="Xie Y."/>
            <person name="Shi X."/>
            <person name="Chang Y."/>
            <person name="Huang F."/>
            <person name="Chen Y."/>
            <person name="Hong S."/>
            <person name="Mi L."/>
            <person name="Sun Q."/>
            <person name="Zhang L."/>
            <person name="Zhou B."/>
            <person name="Peng R."/>
            <person name="Zhang X."/>
            <person name="Liu F."/>
        </authorList>
    </citation>
    <scope>NUCLEOTIDE SEQUENCE [LARGE SCALE GENOMIC DNA]</scope>
    <source>
        <strain evidence="3">cv. PA1801</strain>
    </source>
</reference>
<gene>
    <name evidence="2" type="ORF">EPI10_011648</name>
</gene>
<keyword evidence="3" id="KW-1185">Reference proteome</keyword>
<dbReference type="EMBL" id="SMMG02000004">
    <property type="protein sequence ID" value="KAA3477787.1"/>
    <property type="molecule type" value="Genomic_DNA"/>
</dbReference>
<protein>
    <submittedName>
        <fullName evidence="2">Pro-Pol polyprotein</fullName>
    </submittedName>
</protein>
<dbReference type="Proteomes" id="UP000325315">
    <property type="component" value="Unassembled WGS sequence"/>
</dbReference>
<dbReference type="InterPro" id="IPR001584">
    <property type="entry name" value="Integrase_cat-core"/>
</dbReference>
<feature type="domain" description="Integrase catalytic" evidence="1">
    <location>
        <begin position="87"/>
        <end position="200"/>
    </location>
</feature>
<organism evidence="2 3">
    <name type="scientific">Gossypium australe</name>
    <dbReference type="NCBI Taxonomy" id="47621"/>
    <lineage>
        <taxon>Eukaryota</taxon>
        <taxon>Viridiplantae</taxon>
        <taxon>Streptophyta</taxon>
        <taxon>Embryophyta</taxon>
        <taxon>Tracheophyta</taxon>
        <taxon>Spermatophyta</taxon>
        <taxon>Magnoliopsida</taxon>
        <taxon>eudicotyledons</taxon>
        <taxon>Gunneridae</taxon>
        <taxon>Pentapetalae</taxon>
        <taxon>rosids</taxon>
        <taxon>malvids</taxon>
        <taxon>Malvales</taxon>
        <taxon>Malvaceae</taxon>
        <taxon>Malvoideae</taxon>
        <taxon>Gossypium</taxon>
    </lineage>
</organism>
<dbReference type="InterPro" id="IPR012337">
    <property type="entry name" value="RNaseH-like_sf"/>
</dbReference>
<dbReference type="SUPFAM" id="SSF53098">
    <property type="entry name" value="Ribonuclease H-like"/>
    <property type="match status" value="1"/>
</dbReference>
<sequence>MLQPNLNNQTKRKFLHDKRCYYSYEPFLFKKCADQIVRNCVLDDEIHNILQHYHLAFYGGHFGGMRTPAKVLQSGFYWSNLFKDAQSFYKPCDRCQRIGNNSRRHEMSLQNILEVELFDVWRANFMVDYVSKWVEVVVFPTNDSNSVMKFLHKNVLMRFGTPRAIISDEGFHFDCKLITNALHRYGVKHKLATTYHPQTN</sequence>
<comment type="caution">
    <text evidence="2">The sequence shown here is derived from an EMBL/GenBank/DDBJ whole genome shotgun (WGS) entry which is preliminary data.</text>
</comment>
<accession>A0A5B6W9G5</accession>
<proteinExistence type="predicted"/>
<dbReference type="PROSITE" id="PS50994">
    <property type="entry name" value="INTEGRASE"/>
    <property type="match status" value="1"/>
</dbReference>
<dbReference type="Gene3D" id="1.10.340.70">
    <property type="match status" value="1"/>
</dbReference>
<dbReference type="GO" id="GO:0015074">
    <property type="term" value="P:DNA integration"/>
    <property type="evidence" value="ECO:0007669"/>
    <property type="project" value="InterPro"/>
</dbReference>
<dbReference type="InterPro" id="IPR052160">
    <property type="entry name" value="Gypsy_RT_Integrase-like"/>
</dbReference>
<dbReference type="GO" id="GO:0003676">
    <property type="term" value="F:nucleic acid binding"/>
    <property type="evidence" value="ECO:0007669"/>
    <property type="project" value="InterPro"/>
</dbReference>